<dbReference type="AlphaFoldDB" id="A0AAV0T9Y1"/>
<dbReference type="EMBL" id="CANTFL010000195">
    <property type="protein sequence ID" value="CAI5717899.1"/>
    <property type="molecule type" value="Genomic_DNA"/>
</dbReference>
<feature type="compositionally biased region" description="Basic and acidic residues" evidence="1">
    <location>
        <begin position="125"/>
        <end position="147"/>
    </location>
</feature>
<name>A0AAV0T9Y1_HYABA</name>
<evidence type="ECO:0000313" key="3">
    <source>
        <dbReference type="Proteomes" id="UP001162031"/>
    </source>
</evidence>
<feature type="region of interest" description="Disordered" evidence="1">
    <location>
        <begin position="1"/>
        <end position="26"/>
    </location>
</feature>
<accession>A0AAV0T9Y1</accession>
<keyword evidence="3" id="KW-1185">Reference proteome</keyword>
<evidence type="ECO:0000256" key="1">
    <source>
        <dbReference type="SAM" id="MobiDB-lite"/>
    </source>
</evidence>
<proteinExistence type="predicted"/>
<gene>
    <name evidence="2" type="ORF">HBR001_LOCUS1907</name>
</gene>
<feature type="region of interest" description="Disordered" evidence="1">
    <location>
        <begin position="125"/>
        <end position="160"/>
    </location>
</feature>
<feature type="compositionally biased region" description="Acidic residues" evidence="1">
    <location>
        <begin position="150"/>
        <end position="160"/>
    </location>
</feature>
<evidence type="ECO:0000313" key="2">
    <source>
        <dbReference type="EMBL" id="CAI5717899.1"/>
    </source>
</evidence>
<dbReference type="Proteomes" id="UP001162031">
    <property type="component" value="Unassembled WGS sequence"/>
</dbReference>
<protein>
    <submittedName>
        <fullName evidence="2">Uncharacterized protein</fullName>
    </submittedName>
</protein>
<comment type="caution">
    <text evidence="2">The sequence shown here is derived from an EMBL/GenBank/DDBJ whole genome shotgun (WGS) entry which is preliminary data.</text>
</comment>
<sequence>MKSNQDLVTQPDVDRNGLVQGTDVADQTADEERVAISAAHLKSLLRPTRGVVDLNAAAEAFKNIEHLRPVAAEENVGHAMQEHLRISETDAKEIWDLDHPNRAQIAAKLEAKRLKRVAKLEAKRLKRAAKADAGKTKAGEQESKRTFEATGEDEGNVGKE</sequence>
<reference evidence="2" key="1">
    <citation type="submission" date="2022-12" db="EMBL/GenBank/DDBJ databases">
        <authorList>
            <person name="Webb A."/>
        </authorList>
    </citation>
    <scope>NUCLEOTIDE SEQUENCE</scope>
    <source>
        <strain evidence="2">Hp1</strain>
    </source>
</reference>
<organism evidence="2 3">
    <name type="scientific">Hyaloperonospora brassicae</name>
    <name type="common">Brassica downy mildew</name>
    <name type="synonym">Peronospora brassicae</name>
    <dbReference type="NCBI Taxonomy" id="162125"/>
    <lineage>
        <taxon>Eukaryota</taxon>
        <taxon>Sar</taxon>
        <taxon>Stramenopiles</taxon>
        <taxon>Oomycota</taxon>
        <taxon>Peronosporomycetes</taxon>
        <taxon>Peronosporales</taxon>
        <taxon>Peronosporaceae</taxon>
        <taxon>Hyaloperonospora</taxon>
    </lineage>
</organism>